<evidence type="ECO:0000256" key="1">
    <source>
        <dbReference type="ARBA" id="ARBA00005189"/>
    </source>
</evidence>
<dbReference type="GO" id="GO:0006654">
    <property type="term" value="P:phosphatidic acid biosynthetic process"/>
    <property type="evidence" value="ECO:0007669"/>
    <property type="project" value="TreeGrafter"/>
</dbReference>
<gene>
    <name evidence="6" type="ORF">EOI86_15635</name>
</gene>
<evidence type="ECO:0000313" key="7">
    <source>
        <dbReference type="Proteomes" id="UP000287447"/>
    </source>
</evidence>
<dbReference type="InterPro" id="IPR002123">
    <property type="entry name" value="Plipid/glycerol_acylTrfase"/>
</dbReference>
<dbReference type="SUPFAM" id="SSF69593">
    <property type="entry name" value="Glycerol-3-phosphate (1)-acyltransferase"/>
    <property type="match status" value="1"/>
</dbReference>
<dbReference type="CDD" id="cd07989">
    <property type="entry name" value="LPLAT_AGPAT-like"/>
    <property type="match status" value="1"/>
</dbReference>
<keyword evidence="4" id="KW-0812">Transmembrane</keyword>
<proteinExistence type="predicted"/>
<feature type="transmembrane region" description="Helical" evidence="4">
    <location>
        <begin position="6"/>
        <end position="28"/>
    </location>
</feature>
<evidence type="ECO:0000256" key="2">
    <source>
        <dbReference type="ARBA" id="ARBA00022679"/>
    </source>
</evidence>
<feature type="domain" description="Phospholipid/glycerol acyltransferase" evidence="5">
    <location>
        <begin position="70"/>
        <end position="184"/>
    </location>
</feature>
<protein>
    <submittedName>
        <fullName evidence="6">1-acyl-sn-glycerol-3-phosphate acyltransferase</fullName>
    </submittedName>
</protein>
<evidence type="ECO:0000313" key="6">
    <source>
        <dbReference type="EMBL" id="RVU36612.1"/>
    </source>
</evidence>
<dbReference type="GO" id="GO:0003841">
    <property type="term" value="F:1-acylglycerol-3-phosphate O-acyltransferase activity"/>
    <property type="evidence" value="ECO:0007669"/>
    <property type="project" value="TreeGrafter"/>
</dbReference>
<evidence type="ECO:0000259" key="5">
    <source>
        <dbReference type="SMART" id="SM00563"/>
    </source>
</evidence>
<evidence type="ECO:0000256" key="3">
    <source>
        <dbReference type="ARBA" id="ARBA00023315"/>
    </source>
</evidence>
<name>A0A3S2W9L7_9PROT</name>
<dbReference type="PANTHER" id="PTHR10434:SF40">
    <property type="entry name" value="1-ACYL-SN-GLYCEROL-3-PHOSPHATE ACYLTRANSFERASE"/>
    <property type="match status" value="1"/>
</dbReference>
<keyword evidence="4" id="KW-0472">Membrane</keyword>
<comment type="pathway">
    <text evidence="1">Lipid metabolism.</text>
</comment>
<dbReference type="AlphaFoldDB" id="A0A3S2W9L7"/>
<dbReference type="Pfam" id="PF01553">
    <property type="entry name" value="Acyltransferase"/>
    <property type="match status" value="1"/>
</dbReference>
<dbReference type="PANTHER" id="PTHR10434">
    <property type="entry name" value="1-ACYL-SN-GLYCEROL-3-PHOSPHATE ACYLTRANSFERASE"/>
    <property type="match status" value="1"/>
</dbReference>
<sequence length="235" mass="26636">MTVRGFFFGLYFYGLTSFVVIAYLPLLLMSEALFQHFAAFWCRAALLGLRVIAGVKWRFEGTENLPNEPFILACKHQSTWETLSIYVYFGSPAFVLKKELTEIPFFGWYLGKAGHISVNRTAGASALRGMIEETRRVLRTGRKIIIFPEGTRTPPHATTRYHPGVVALYRDTGYPLVPAALNSGLFWPKSIWSCRPGEIVLRFLPPLPANLGRRELMATLEETIESATRDLMENR</sequence>
<keyword evidence="4" id="KW-1133">Transmembrane helix</keyword>
<dbReference type="EMBL" id="SADE01000002">
    <property type="protein sequence ID" value="RVU36612.1"/>
    <property type="molecule type" value="Genomic_DNA"/>
</dbReference>
<comment type="caution">
    <text evidence="6">The sequence shown here is derived from an EMBL/GenBank/DDBJ whole genome shotgun (WGS) entry which is preliminary data.</text>
</comment>
<organism evidence="6 7">
    <name type="scientific">Hwanghaeella grinnelliae</name>
    <dbReference type="NCBI Taxonomy" id="2500179"/>
    <lineage>
        <taxon>Bacteria</taxon>
        <taxon>Pseudomonadati</taxon>
        <taxon>Pseudomonadota</taxon>
        <taxon>Alphaproteobacteria</taxon>
        <taxon>Rhodospirillales</taxon>
        <taxon>Rhodospirillaceae</taxon>
        <taxon>Hwanghaeella</taxon>
    </lineage>
</organism>
<dbReference type="Proteomes" id="UP000287447">
    <property type="component" value="Unassembled WGS sequence"/>
</dbReference>
<dbReference type="OrthoDB" id="5290997at2"/>
<keyword evidence="7" id="KW-1185">Reference proteome</keyword>
<dbReference type="SMART" id="SM00563">
    <property type="entry name" value="PlsC"/>
    <property type="match status" value="1"/>
</dbReference>
<reference evidence="7" key="1">
    <citation type="submission" date="2019-01" db="EMBL/GenBank/DDBJ databases">
        <title>Gri0909 isolated from a small marine red alga.</title>
        <authorList>
            <person name="Kim J."/>
            <person name="Jeong S.E."/>
            <person name="Jeon C.O."/>
        </authorList>
    </citation>
    <scope>NUCLEOTIDE SEQUENCE [LARGE SCALE GENOMIC DNA]</scope>
    <source>
        <strain evidence="7">Gri0909</strain>
    </source>
</reference>
<accession>A0A3S2W9L7</accession>
<keyword evidence="3 6" id="KW-0012">Acyltransferase</keyword>
<dbReference type="RefSeq" id="WP_127766088.1">
    <property type="nucleotide sequence ID" value="NZ_SADE01000002.1"/>
</dbReference>
<keyword evidence="2 6" id="KW-0808">Transferase</keyword>
<evidence type="ECO:0000256" key="4">
    <source>
        <dbReference type="SAM" id="Phobius"/>
    </source>
</evidence>